<feature type="transmembrane region" description="Helical" evidence="7">
    <location>
        <begin position="102"/>
        <end position="128"/>
    </location>
</feature>
<feature type="transmembrane region" description="Helical" evidence="7">
    <location>
        <begin position="279"/>
        <end position="300"/>
    </location>
</feature>
<feature type="transmembrane region" description="Helical" evidence="7">
    <location>
        <begin position="320"/>
        <end position="338"/>
    </location>
</feature>
<feature type="transmembrane region" description="Helical" evidence="7">
    <location>
        <begin position="408"/>
        <end position="429"/>
    </location>
</feature>
<organism evidence="9 10">
    <name type="scientific">Stappia indica</name>
    <dbReference type="NCBI Taxonomy" id="538381"/>
    <lineage>
        <taxon>Bacteria</taxon>
        <taxon>Pseudomonadati</taxon>
        <taxon>Pseudomonadota</taxon>
        <taxon>Alphaproteobacteria</taxon>
        <taxon>Hyphomicrobiales</taxon>
        <taxon>Stappiaceae</taxon>
        <taxon>Stappia</taxon>
    </lineage>
</organism>
<name>A0A285TMD5_9HYPH</name>
<dbReference type="InterPro" id="IPR004681">
    <property type="entry name" value="TRAP_DctM"/>
</dbReference>
<comment type="similarity">
    <text evidence="7">Belongs to the TRAP transporter large permease family.</text>
</comment>
<dbReference type="InterPro" id="IPR010656">
    <property type="entry name" value="DctM"/>
</dbReference>
<feature type="transmembrane region" description="Helical" evidence="7">
    <location>
        <begin position="221"/>
        <end position="243"/>
    </location>
</feature>
<sequence length="434" mass="45354">MSWEVAFAIYGALLFALLFFGVAIGSVMGFVGIVGVTLIGGSRFWPTLGDIVWNTLDSFTLAAVPLFVFMGEIIARSGVSARLYSGLTTLIGRVRGGLAQSNIAGCAIFAAISGSSTATAMTIGVIALPEMRKRGYSDTLNLGSLTGGGCLGILIPPSIPLVIYASSVQAPLIDLFMAGVVPGLLLAALFMAYIWVRAWLNPALAPSPDSAPRSGRDIARALGDCGPVILLVLAVIGGMYFGIVTPTEAGGLGALLAVLLSLQSRTLSIAVLSDALKSTVMTTTVVLFIMMNSQVLSYALTLSGVGRALAEGIAVLDLSPFVFFLCLMALFTVLGMFIDGISMMLLTVPVLLPAILGAGFDLVWFGIAMVLFMELGQLTPPMGLNLFAIQSIAGKVSLEKIAYSSLPYALIIVAFCLLIYALPEIVLWLPHTAG</sequence>
<reference evidence="9 10" key="1">
    <citation type="submission" date="2017-08" db="EMBL/GenBank/DDBJ databases">
        <authorList>
            <person name="de Groot N.N."/>
        </authorList>
    </citation>
    <scope>NUCLEOTIDE SEQUENCE [LARGE SCALE GENOMIC DNA]</scope>
    <source>
        <strain evidence="9 10">USBA 352</strain>
    </source>
</reference>
<keyword evidence="7" id="KW-0813">Transport</keyword>
<feature type="transmembrane region" description="Helical" evidence="7">
    <location>
        <begin position="6"/>
        <end position="39"/>
    </location>
</feature>
<evidence type="ECO:0000256" key="2">
    <source>
        <dbReference type="ARBA" id="ARBA00022475"/>
    </source>
</evidence>
<dbReference type="Proteomes" id="UP000219331">
    <property type="component" value="Unassembled WGS sequence"/>
</dbReference>
<keyword evidence="3 7" id="KW-0997">Cell inner membrane</keyword>
<proteinExistence type="inferred from homology"/>
<gene>
    <name evidence="9" type="ORF">SAMN05421512_11368</name>
</gene>
<evidence type="ECO:0000256" key="7">
    <source>
        <dbReference type="RuleBase" id="RU369079"/>
    </source>
</evidence>
<evidence type="ECO:0000256" key="1">
    <source>
        <dbReference type="ARBA" id="ARBA00004429"/>
    </source>
</evidence>
<feature type="transmembrane region" description="Helical" evidence="7">
    <location>
        <begin position="51"/>
        <end position="75"/>
    </location>
</feature>
<dbReference type="NCBIfam" id="TIGR00786">
    <property type="entry name" value="dctM"/>
    <property type="match status" value="1"/>
</dbReference>
<keyword evidence="4 7" id="KW-0812">Transmembrane</keyword>
<dbReference type="GO" id="GO:0022857">
    <property type="term" value="F:transmembrane transporter activity"/>
    <property type="evidence" value="ECO:0007669"/>
    <property type="project" value="UniProtKB-UniRule"/>
</dbReference>
<accession>A0A285TMD5</accession>
<keyword evidence="2" id="KW-1003">Cell membrane</keyword>
<protein>
    <recommendedName>
        <fullName evidence="7">TRAP transporter large permease protein</fullName>
    </recommendedName>
</protein>
<evidence type="ECO:0000313" key="10">
    <source>
        <dbReference type="Proteomes" id="UP000219331"/>
    </source>
</evidence>
<dbReference type="PIRSF" id="PIRSF006066">
    <property type="entry name" value="HI0050"/>
    <property type="match status" value="1"/>
</dbReference>
<feature type="transmembrane region" description="Helical" evidence="7">
    <location>
        <begin position="140"/>
        <end position="163"/>
    </location>
</feature>
<evidence type="ECO:0000313" key="9">
    <source>
        <dbReference type="EMBL" id="SOC23774.1"/>
    </source>
</evidence>
<keyword evidence="10" id="KW-1185">Reference proteome</keyword>
<keyword evidence="6 7" id="KW-0472">Membrane</keyword>
<comment type="subcellular location">
    <subcellularLocation>
        <location evidence="1 7">Cell inner membrane</location>
        <topology evidence="1 7">Multi-pass membrane protein</topology>
    </subcellularLocation>
</comment>
<dbReference type="OrthoDB" id="9790209at2"/>
<evidence type="ECO:0000259" key="8">
    <source>
        <dbReference type="Pfam" id="PF06808"/>
    </source>
</evidence>
<feature type="transmembrane region" description="Helical" evidence="7">
    <location>
        <begin position="249"/>
        <end position="272"/>
    </location>
</feature>
<dbReference type="AlphaFoldDB" id="A0A285TMD5"/>
<comment type="function">
    <text evidence="7">Part of the tripartite ATP-independent periplasmic (TRAP) transport system.</text>
</comment>
<evidence type="ECO:0000256" key="6">
    <source>
        <dbReference type="ARBA" id="ARBA00023136"/>
    </source>
</evidence>
<feature type="transmembrane region" description="Helical" evidence="7">
    <location>
        <begin position="350"/>
        <end position="373"/>
    </location>
</feature>
<evidence type="ECO:0000256" key="3">
    <source>
        <dbReference type="ARBA" id="ARBA00022519"/>
    </source>
</evidence>
<dbReference type="STRING" id="538381.GCA_001696535_00552"/>
<dbReference type="PANTHER" id="PTHR33362">
    <property type="entry name" value="SIALIC ACID TRAP TRANSPORTER PERMEASE PROTEIN SIAT-RELATED"/>
    <property type="match status" value="1"/>
</dbReference>
<keyword evidence="5 7" id="KW-1133">Transmembrane helix</keyword>
<evidence type="ECO:0000256" key="4">
    <source>
        <dbReference type="ARBA" id="ARBA00022692"/>
    </source>
</evidence>
<dbReference type="PANTHER" id="PTHR33362:SF5">
    <property type="entry name" value="C4-DICARBOXYLATE TRAP TRANSPORTER LARGE PERMEASE PROTEIN DCTM"/>
    <property type="match status" value="1"/>
</dbReference>
<comment type="subunit">
    <text evidence="7">The complex comprises the extracytoplasmic solute receptor protein and the two transmembrane proteins.</text>
</comment>
<feature type="domain" description="TRAP C4-dicarboxylate transport system permease DctM subunit" evidence="8">
    <location>
        <begin position="13"/>
        <end position="425"/>
    </location>
</feature>
<evidence type="ECO:0000256" key="5">
    <source>
        <dbReference type="ARBA" id="ARBA00022989"/>
    </source>
</evidence>
<feature type="transmembrane region" description="Helical" evidence="7">
    <location>
        <begin position="175"/>
        <end position="200"/>
    </location>
</feature>
<dbReference type="GO" id="GO:0005886">
    <property type="term" value="C:plasma membrane"/>
    <property type="evidence" value="ECO:0007669"/>
    <property type="project" value="UniProtKB-SubCell"/>
</dbReference>
<dbReference type="RefSeq" id="WP_097176294.1">
    <property type="nucleotide sequence ID" value="NZ_OBML01000013.1"/>
</dbReference>
<dbReference type="EMBL" id="OBML01000013">
    <property type="protein sequence ID" value="SOC23774.1"/>
    <property type="molecule type" value="Genomic_DNA"/>
</dbReference>
<dbReference type="Pfam" id="PF06808">
    <property type="entry name" value="DctM"/>
    <property type="match status" value="1"/>
</dbReference>